<keyword evidence="7" id="KW-0812">Transmembrane</keyword>
<dbReference type="PROSITE" id="PS50885">
    <property type="entry name" value="HAMP"/>
    <property type="match status" value="1"/>
</dbReference>
<evidence type="ECO:0000256" key="5">
    <source>
        <dbReference type="PROSITE-ProRule" id="PRU00284"/>
    </source>
</evidence>
<dbReference type="Pfam" id="PF00672">
    <property type="entry name" value="HAMP"/>
    <property type="match status" value="1"/>
</dbReference>
<dbReference type="OrthoDB" id="7980437at2"/>
<comment type="similarity">
    <text evidence="4">Belongs to the methyl-accepting chemotaxis (MCP) protein family.</text>
</comment>
<dbReference type="InterPro" id="IPR004089">
    <property type="entry name" value="MCPsignal_dom"/>
</dbReference>
<keyword evidence="12" id="KW-1185">Reference proteome</keyword>
<evidence type="ECO:0000256" key="1">
    <source>
        <dbReference type="ARBA" id="ARBA00004429"/>
    </source>
</evidence>
<dbReference type="RefSeq" id="WP_109328406.1">
    <property type="nucleotide sequence ID" value="NZ_CP029353.1"/>
</dbReference>
<dbReference type="SUPFAM" id="SSF158472">
    <property type="entry name" value="HAMP domain-like"/>
    <property type="match status" value="1"/>
</dbReference>
<dbReference type="InterPro" id="IPR003660">
    <property type="entry name" value="HAMP_dom"/>
</dbReference>
<feature type="domain" description="HAMP" evidence="10">
    <location>
        <begin position="210"/>
        <end position="263"/>
    </location>
</feature>
<dbReference type="EMBL" id="CP029353">
    <property type="protein sequence ID" value="AWK87357.1"/>
    <property type="molecule type" value="Genomic_DNA"/>
</dbReference>
<dbReference type="GO" id="GO:0006935">
    <property type="term" value="P:chemotaxis"/>
    <property type="evidence" value="ECO:0007669"/>
    <property type="project" value="InterPro"/>
</dbReference>
<accession>A0A2S2CSU1</accession>
<evidence type="ECO:0000259" key="10">
    <source>
        <dbReference type="PROSITE" id="PS50885"/>
    </source>
</evidence>
<dbReference type="PROSITE" id="PS50111">
    <property type="entry name" value="CHEMOTAXIS_TRANSDUC_2"/>
    <property type="match status" value="1"/>
</dbReference>
<keyword evidence="7" id="KW-0472">Membrane</keyword>
<evidence type="ECO:0000259" key="9">
    <source>
        <dbReference type="PROSITE" id="PS50192"/>
    </source>
</evidence>
<feature type="domain" description="Methyl-accepting transducer" evidence="8">
    <location>
        <begin position="297"/>
        <end position="540"/>
    </location>
</feature>
<evidence type="ECO:0000256" key="3">
    <source>
        <dbReference type="ARBA" id="ARBA00023224"/>
    </source>
</evidence>
<dbReference type="PANTHER" id="PTHR32089:SF112">
    <property type="entry name" value="LYSOZYME-LIKE PROTEIN-RELATED"/>
    <property type="match status" value="1"/>
</dbReference>
<name>A0A2S2CSU1_9PROT</name>
<keyword evidence="7" id="KW-1133">Transmembrane helix</keyword>
<keyword evidence="6" id="KW-0175">Coiled coil</keyword>
<evidence type="ECO:0000313" key="11">
    <source>
        <dbReference type="EMBL" id="AWK87357.1"/>
    </source>
</evidence>
<feature type="domain" description="T-SNARE coiled-coil homology" evidence="9">
    <location>
        <begin position="456"/>
        <end position="518"/>
    </location>
</feature>
<evidence type="ECO:0000256" key="6">
    <source>
        <dbReference type="SAM" id="Coils"/>
    </source>
</evidence>
<keyword evidence="2" id="KW-1003">Cell membrane</keyword>
<feature type="transmembrane region" description="Helical" evidence="7">
    <location>
        <begin position="12"/>
        <end position="31"/>
    </location>
</feature>
<dbReference type="SMART" id="SM00283">
    <property type="entry name" value="MA"/>
    <property type="match status" value="1"/>
</dbReference>
<proteinExistence type="inferred from homology"/>
<dbReference type="GO" id="GO:0005886">
    <property type="term" value="C:plasma membrane"/>
    <property type="evidence" value="ECO:0007669"/>
    <property type="project" value="UniProtKB-SubCell"/>
</dbReference>
<dbReference type="Pfam" id="PF00015">
    <property type="entry name" value="MCPsignal"/>
    <property type="match status" value="1"/>
</dbReference>
<evidence type="ECO:0000256" key="7">
    <source>
        <dbReference type="SAM" id="Phobius"/>
    </source>
</evidence>
<gene>
    <name evidence="11" type="ORF">DEW08_15045</name>
</gene>
<dbReference type="InterPro" id="IPR004090">
    <property type="entry name" value="Chemotax_Me-accpt_rcpt"/>
</dbReference>
<dbReference type="AlphaFoldDB" id="A0A2S2CSU1"/>
<protein>
    <submittedName>
        <fullName evidence="11">Methyl-accepting chemotaxis protein</fullName>
    </submittedName>
</protein>
<dbReference type="SMART" id="SM00304">
    <property type="entry name" value="HAMP"/>
    <property type="match status" value="1"/>
</dbReference>
<evidence type="ECO:0000256" key="2">
    <source>
        <dbReference type="ARBA" id="ARBA00022519"/>
    </source>
</evidence>
<dbReference type="SUPFAM" id="SSF58104">
    <property type="entry name" value="Methyl-accepting chemotaxis protein (MCP) signaling domain"/>
    <property type="match status" value="1"/>
</dbReference>
<dbReference type="GO" id="GO:0007165">
    <property type="term" value="P:signal transduction"/>
    <property type="evidence" value="ECO:0007669"/>
    <property type="project" value="UniProtKB-KW"/>
</dbReference>
<evidence type="ECO:0000256" key="4">
    <source>
        <dbReference type="ARBA" id="ARBA00029447"/>
    </source>
</evidence>
<organism evidence="11 12">
    <name type="scientific">Azospirillum thermophilum</name>
    <dbReference type="NCBI Taxonomy" id="2202148"/>
    <lineage>
        <taxon>Bacteria</taxon>
        <taxon>Pseudomonadati</taxon>
        <taxon>Pseudomonadota</taxon>
        <taxon>Alphaproteobacteria</taxon>
        <taxon>Rhodospirillales</taxon>
        <taxon>Azospirillaceae</taxon>
        <taxon>Azospirillum</taxon>
    </lineage>
</organism>
<dbReference type="GO" id="GO:0004888">
    <property type="term" value="F:transmembrane signaling receptor activity"/>
    <property type="evidence" value="ECO:0007669"/>
    <property type="project" value="InterPro"/>
</dbReference>
<sequence length="560" mass="58500">MTIKDLSISTKILAILVLMAALTLGTSLYAVSSMEKIDARYSALIEHEVVAANALPRANRFLSEIGRLSYRMIADASETEARAAGEQINEAAAAFTKRLDAARAVTEARGEADRFQAEFQRIMAQVADVQRAALAQDDALALKLMTGSVDAQIRKLSSDIAAYTETVMTRLDKISAEASGYVDSSYTLTLAVSLAGILVCLAVALLVARSGISRPIRRLSAAMEQLAGGDNSVEIEGHDRRDEVGAMARTVLVFKENAIAKQRMEAEQAEQKARAEAERKAMLNRMADQFESTVRTVVSQVSSAVTQVQGNARAMSAMAEQGEERATAVAAATQQASANVQTVATAAEEMSGSIAEIGQQIARSAQVAALAVGRAQAADRSIQSLASQAGTIGDVIKLITDIASQTNLLALNATIEAARAGEAGKGFAVVASEVKNLANQTAKATGDIAAQIGGMQQATGEAVQAIGEVGETIGQMNEITTTIASAIEEQDAATKEIARNVQQAAQGTEEVSLNIAGVEQAAQGTGKAAAELLDAADSLARQAATLSREVDGFITQVRAG</sequence>
<reference evidence="12" key="1">
    <citation type="submission" date="2018-05" db="EMBL/GenBank/DDBJ databases">
        <title>Azospirillum thermophila sp. nov., a novel isolated from hot spring.</title>
        <authorList>
            <person name="Zhao Z."/>
        </authorList>
    </citation>
    <scope>NUCLEOTIDE SEQUENCE [LARGE SCALE GENOMIC DNA]</scope>
    <source>
        <strain evidence="12">CFH 70021</strain>
    </source>
</reference>
<dbReference type="KEGG" id="azz:DEW08_15045"/>
<dbReference type="CDD" id="cd06225">
    <property type="entry name" value="HAMP"/>
    <property type="match status" value="1"/>
</dbReference>
<feature type="coiled-coil region" evidence="6">
    <location>
        <begin position="252"/>
        <end position="286"/>
    </location>
</feature>
<comment type="subcellular location">
    <subcellularLocation>
        <location evidence="1">Cell inner membrane</location>
        <topology evidence="1">Multi-pass membrane protein</topology>
    </subcellularLocation>
</comment>
<evidence type="ECO:0000259" key="8">
    <source>
        <dbReference type="PROSITE" id="PS50111"/>
    </source>
</evidence>
<keyword evidence="3 5" id="KW-0807">Transducer</keyword>
<dbReference type="InterPro" id="IPR000727">
    <property type="entry name" value="T_SNARE_dom"/>
</dbReference>
<dbReference type="PROSITE" id="PS50192">
    <property type="entry name" value="T_SNARE"/>
    <property type="match status" value="1"/>
</dbReference>
<dbReference type="Gene3D" id="1.10.287.950">
    <property type="entry name" value="Methyl-accepting chemotaxis protein"/>
    <property type="match status" value="1"/>
</dbReference>
<dbReference type="PANTHER" id="PTHR32089">
    <property type="entry name" value="METHYL-ACCEPTING CHEMOTAXIS PROTEIN MCPB"/>
    <property type="match status" value="1"/>
</dbReference>
<evidence type="ECO:0000313" key="12">
    <source>
        <dbReference type="Proteomes" id="UP000245629"/>
    </source>
</evidence>
<dbReference type="PRINTS" id="PR00260">
    <property type="entry name" value="CHEMTRNSDUCR"/>
</dbReference>
<keyword evidence="2" id="KW-0997">Cell inner membrane</keyword>
<dbReference type="Gene3D" id="6.10.340.10">
    <property type="match status" value="1"/>
</dbReference>
<dbReference type="Proteomes" id="UP000245629">
    <property type="component" value="Chromosome 2"/>
</dbReference>
<feature type="transmembrane region" description="Helical" evidence="7">
    <location>
        <begin position="186"/>
        <end position="208"/>
    </location>
</feature>